<dbReference type="EMBL" id="ASHM01023240">
    <property type="protein sequence ID" value="PNX71386.1"/>
    <property type="molecule type" value="Genomic_DNA"/>
</dbReference>
<sequence length="45" mass="5019">DEADHMMVRLKHDVDHVEGSNSKPVTGGLASQPWLSKGNRAFWLT</sequence>
<proteinExistence type="predicted"/>
<protein>
    <submittedName>
        <fullName evidence="1">Uncharacterized protein</fullName>
    </submittedName>
</protein>
<reference evidence="1 2" key="1">
    <citation type="journal article" date="2014" name="Am. J. Bot.">
        <title>Genome assembly and annotation for red clover (Trifolium pratense; Fabaceae).</title>
        <authorList>
            <person name="Istvanek J."/>
            <person name="Jaros M."/>
            <person name="Krenek A."/>
            <person name="Repkova J."/>
        </authorList>
    </citation>
    <scope>NUCLEOTIDE SEQUENCE [LARGE SCALE GENOMIC DNA]</scope>
    <source>
        <strain evidence="2">cv. Tatra</strain>
        <tissue evidence="1">Young leaves</tissue>
    </source>
</reference>
<name>A0A2K3KYM3_TRIPR</name>
<dbReference type="Proteomes" id="UP000236291">
    <property type="component" value="Unassembled WGS sequence"/>
</dbReference>
<organism evidence="1 2">
    <name type="scientific">Trifolium pratense</name>
    <name type="common">Red clover</name>
    <dbReference type="NCBI Taxonomy" id="57577"/>
    <lineage>
        <taxon>Eukaryota</taxon>
        <taxon>Viridiplantae</taxon>
        <taxon>Streptophyta</taxon>
        <taxon>Embryophyta</taxon>
        <taxon>Tracheophyta</taxon>
        <taxon>Spermatophyta</taxon>
        <taxon>Magnoliopsida</taxon>
        <taxon>eudicotyledons</taxon>
        <taxon>Gunneridae</taxon>
        <taxon>Pentapetalae</taxon>
        <taxon>rosids</taxon>
        <taxon>fabids</taxon>
        <taxon>Fabales</taxon>
        <taxon>Fabaceae</taxon>
        <taxon>Papilionoideae</taxon>
        <taxon>50 kb inversion clade</taxon>
        <taxon>NPAAA clade</taxon>
        <taxon>Hologalegina</taxon>
        <taxon>IRL clade</taxon>
        <taxon>Trifolieae</taxon>
        <taxon>Trifolium</taxon>
    </lineage>
</organism>
<feature type="non-terminal residue" evidence="1">
    <location>
        <position position="1"/>
    </location>
</feature>
<dbReference type="AlphaFoldDB" id="A0A2K3KYM3"/>
<comment type="caution">
    <text evidence="1">The sequence shown here is derived from an EMBL/GenBank/DDBJ whole genome shotgun (WGS) entry which is preliminary data.</text>
</comment>
<evidence type="ECO:0000313" key="2">
    <source>
        <dbReference type="Proteomes" id="UP000236291"/>
    </source>
</evidence>
<reference evidence="1 2" key="2">
    <citation type="journal article" date="2017" name="Front. Plant Sci.">
        <title>Gene Classification and Mining of Molecular Markers Useful in Red Clover (Trifolium pratense) Breeding.</title>
        <authorList>
            <person name="Istvanek J."/>
            <person name="Dluhosova J."/>
            <person name="Dluhos P."/>
            <person name="Patkova L."/>
            <person name="Nedelnik J."/>
            <person name="Repkova J."/>
        </authorList>
    </citation>
    <scope>NUCLEOTIDE SEQUENCE [LARGE SCALE GENOMIC DNA]</scope>
    <source>
        <strain evidence="2">cv. Tatra</strain>
        <tissue evidence="1">Young leaves</tissue>
    </source>
</reference>
<accession>A0A2K3KYM3</accession>
<gene>
    <name evidence="1" type="ORF">L195_g027263</name>
</gene>
<evidence type="ECO:0000313" key="1">
    <source>
        <dbReference type="EMBL" id="PNX71386.1"/>
    </source>
</evidence>